<comment type="caution">
    <text evidence="1">The sequence shown here is derived from an EMBL/GenBank/DDBJ whole genome shotgun (WGS) entry which is preliminary data.</text>
</comment>
<dbReference type="EMBL" id="MHOO01000011">
    <property type="protein sequence ID" value="OGZ63746.1"/>
    <property type="molecule type" value="Genomic_DNA"/>
</dbReference>
<dbReference type="AlphaFoldDB" id="A0A1G2HMN4"/>
<dbReference type="Proteomes" id="UP000176855">
    <property type="component" value="Unassembled WGS sequence"/>
</dbReference>
<organism evidence="1 2">
    <name type="scientific">Candidatus Staskawiczbacteria bacterium RIFCSPHIGHO2_01_FULL_39_25</name>
    <dbReference type="NCBI Taxonomy" id="1802202"/>
    <lineage>
        <taxon>Bacteria</taxon>
        <taxon>Candidatus Staskawicziibacteriota</taxon>
    </lineage>
</organism>
<evidence type="ECO:0000313" key="1">
    <source>
        <dbReference type="EMBL" id="OGZ63746.1"/>
    </source>
</evidence>
<accession>A0A1G2HMN4</accession>
<protein>
    <submittedName>
        <fullName evidence="1">Uncharacterized protein</fullName>
    </submittedName>
</protein>
<gene>
    <name evidence="1" type="ORF">A2730_00435</name>
</gene>
<proteinExistence type="predicted"/>
<dbReference type="STRING" id="1802202.A2730_00435"/>
<reference evidence="1 2" key="1">
    <citation type="journal article" date="2016" name="Nat. Commun.">
        <title>Thousands of microbial genomes shed light on interconnected biogeochemical processes in an aquifer system.</title>
        <authorList>
            <person name="Anantharaman K."/>
            <person name="Brown C.T."/>
            <person name="Hug L.A."/>
            <person name="Sharon I."/>
            <person name="Castelle C.J."/>
            <person name="Probst A.J."/>
            <person name="Thomas B.C."/>
            <person name="Singh A."/>
            <person name="Wilkins M.J."/>
            <person name="Karaoz U."/>
            <person name="Brodie E.L."/>
            <person name="Williams K.H."/>
            <person name="Hubbard S.S."/>
            <person name="Banfield J.F."/>
        </authorList>
    </citation>
    <scope>NUCLEOTIDE SEQUENCE [LARGE SCALE GENOMIC DNA]</scope>
</reference>
<name>A0A1G2HMN4_9BACT</name>
<evidence type="ECO:0000313" key="2">
    <source>
        <dbReference type="Proteomes" id="UP000176855"/>
    </source>
</evidence>
<sequence length="207" mass="23046">MTTSVAPAPVRVNAAHLAKMASLPNIDSGKAYQALGMAKEYKKAISKIKKVEDPNLWTIMMLKGISPDRIVKCLLGLGVKVHKHPIDSLDKEVTHNDRDPNIQGSYLVNFKRALQTRNGHVNPFKKWALQGSTLCEGLLLELSCFLSIHKHLDTEKINLCNASRCSNGNIPSIHYYLVTNEVCIFRRAAGDCIGNIRSVTYSYLTLR</sequence>